<keyword evidence="17" id="KW-1185">Reference proteome</keyword>
<dbReference type="Proteomes" id="UP001054820">
    <property type="component" value="Chromosome"/>
</dbReference>
<evidence type="ECO:0000256" key="3">
    <source>
        <dbReference type="ARBA" id="ARBA00014919"/>
    </source>
</evidence>
<keyword evidence="10" id="KW-0472">Membrane</keyword>
<dbReference type="Gene3D" id="3.40.50.300">
    <property type="entry name" value="P-loop containing nucleotide triphosphate hydrolases"/>
    <property type="match status" value="1"/>
</dbReference>
<dbReference type="SUPFAM" id="SSF52540">
    <property type="entry name" value="P-loop containing nucleoside triphosphate hydrolases"/>
    <property type="match status" value="1"/>
</dbReference>
<evidence type="ECO:0000256" key="11">
    <source>
        <dbReference type="ARBA" id="ARBA00023225"/>
    </source>
</evidence>
<evidence type="ECO:0000256" key="1">
    <source>
        <dbReference type="ARBA" id="ARBA00004413"/>
    </source>
</evidence>
<evidence type="ECO:0000259" key="15">
    <source>
        <dbReference type="SMART" id="SM00962"/>
    </source>
</evidence>
<evidence type="ECO:0000256" key="8">
    <source>
        <dbReference type="ARBA" id="ARBA00022927"/>
    </source>
</evidence>
<dbReference type="PANTHER" id="PTHR43134">
    <property type="entry name" value="SIGNAL RECOGNITION PARTICLE RECEPTOR SUBUNIT ALPHA"/>
    <property type="match status" value="1"/>
</dbReference>
<dbReference type="InterPro" id="IPR000897">
    <property type="entry name" value="SRP54_GTPase_dom"/>
</dbReference>
<dbReference type="Pfam" id="PF00448">
    <property type="entry name" value="SRP54"/>
    <property type="match status" value="1"/>
</dbReference>
<dbReference type="CDD" id="cd17873">
    <property type="entry name" value="FlhF"/>
    <property type="match status" value="1"/>
</dbReference>
<dbReference type="InterPro" id="IPR047040">
    <property type="entry name" value="FlhF__GTPase_dom"/>
</dbReference>
<evidence type="ECO:0000256" key="6">
    <source>
        <dbReference type="ARBA" id="ARBA00022741"/>
    </source>
</evidence>
<dbReference type="RefSeq" id="WP_237263813.1">
    <property type="nucleotide sequence ID" value="NZ_AP024202.1"/>
</dbReference>
<keyword evidence="9" id="KW-0342">GTP-binding</keyword>
<keyword evidence="4" id="KW-0813">Transport</keyword>
<protein>
    <recommendedName>
        <fullName evidence="3 13">Flagellar biosynthesis protein FlhF</fullName>
    </recommendedName>
</protein>
<evidence type="ECO:0000256" key="9">
    <source>
        <dbReference type="ARBA" id="ARBA00023134"/>
    </source>
</evidence>
<dbReference type="Gene3D" id="1.20.120.1380">
    <property type="entry name" value="Flagellar FlhF biosynthesis protein, N domain"/>
    <property type="match status" value="1"/>
</dbReference>
<dbReference type="InterPro" id="IPR020006">
    <property type="entry name" value="FlhF"/>
</dbReference>
<dbReference type="InterPro" id="IPR027417">
    <property type="entry name" value="P-loop_NTPase"/>
</dbReference>
<evidence type="ECO:0000313" key="17">
    <source>
        <dbReference type="Proteomes" id="UP001054820"/>
    </source>
</evidence>
<dbReference type="PANTHER" id="PTHR43134:SF3">
    <property type="entry name" value="FLAGELLAR BIOSYNTHESIS PROTEIN FLHF"/>
    <property type="match status" value="1"/>
</dbReference>
<dbReference type="NCBIfam" id="TIGR03499">
    <property type="entry name" value="FlhF"/>
    <property type="match status" value="1"/>
</dbReference>
<evidence type="ECO:0000259" key="14">
    <source>
        <dbReference type="SMART" id="SM00382"/>
    </source>
</evidence>
<keyword evidence="7" id="KW-1005">Bacterial flagellum biogenesis</keyword>
<organism evidence="16 17">
    <name type="scientific">Thiomicrorhabdus immobilis</name>
    <dbReference type="NCBI Taxonomy" id="2791037"/>
    <lineage>
        <taxon>Bacteria</taxon>
        <taxon>Pseudomonadati</taxon>
        <taxon>Pseudomonadota</taxon>
        <taxon>Gammaproteobacteria</taxon>
        <taxon>Thiotrichales</taxon>
        <taxon>Piscirickettsiaceae</taxon>
        <taxon>Thiomicrorhabdus</taxon>
    </lineage>
</organism>
<dbReference type="SMART" id="SM00962">
    <property type="entry name" value="SRP54"/>
    <property type="match status" value="1"/>
</dbReference>
<keyword evidence="8" id="KW-0653">Protein transport</keyword>
<keyword evidence="5" id="KW-1003">Cell membrane</keyword>
<comment type="similarity">
    <text evidence="2">Belongs to the GTP-binding SRP family.</text>
</comment>
<evidence type="ECO:0000313" key="16">
    <source>
        <dbReference type="EMBL" id="BCN93006.1"/>
    </source>
</evidence>
<evidence type="ECO:0000256" key="13">
    <source>
        <dbReference type="NCBIfam" id="TIGR03499"/>
    </source>
</evidence>
<name>A0ABM7MCD1_9GAMM</name>
<comment type="subcellular location">
    <subcellularLocation>
        <location evidence="1">Cell membrane</location>
        <topology evidence="1">Peripheral membrane protein</topology>
        <orientation evidence="1">Cytoplasmic side</orientation>
    </subcellularLocation>
</comment>
<gene>
    <name evidence="16" type="ORF">THMIRHAM_07910</name>
</gene>
<evidence type="ECO:0000256" key="5">
    <source>
        <dbReference type="ARBA" id="ARBA00022475"/>
    </source>
</evidence>
<comment type="function">
    <text evidence="12">Necessary for flagellar biosynthesis. May be involved in translocation of the flagellum.</text>
</comment>
<keyword evidence="6" id="KW-0547">Nucleotide-binding</keyword>
<feature type="domain" description="AAA+ ATPase" evidence="14">
    <location>
        <begin position="171"/>
        <end position="327"/>
    </location>
</feature>
<proteinExistence type="inferred from homology"/>
<sequence length="391" mass="42749">MKIKRYFAPNMRQAMNLVREEHGDDAVILSTKDTGNGVEVVAALDPDSNAAQEKQNVMNSGSTFHSPEVHQGQSAQQQVNSSAELANMAGELKAVRAMLENQLSGLAWGQSEQNDPARVDLLKKLLQLGVGWKLSEELVNGLSVINQQAWSRILDKMESEVPTEERDLLERGGIVALVGPTGVGKTTTIAKMASRFVMRNSPNELALITTDCYKIGAQAQLKTFAELINVPVHVAKTQGELYALLTSLTNKKLILIDTAGMSQRDLQLSQQVTSGHQGITTVRNYLVMSAATQLSVMKDIVKSFSQVVLTGCILTKVDEAVQLGNVLTVLIEEKLPIAYLSNGQRVPEDLESVRTRELIDRAIVLGRQNTQNNDNEQAFRLGMGKEISDAQ</sequence>
<reference evidence="16" key="1">
    <citation type="journal article" date="2022" name="Arch. Microbiol.">
        <title>Thiomicrorhabdus immobilis sp. nov., a mesophilic sulfur-oxidizing bacterium isolated from sediment of a brackish lake in northern Japan.</title>
        <authorList>
            <person name="Kojima H."/>
            <person name="Mochizuki J."/>
            <person name="Kanda M."/>
            <person name="Watanabe T."/>
            <person name="Fukui M."/>
        </authorList>
    </citation>
    <scope>NUCLEOTIDE SEQUENCE</scope>
    <source>
        <strain evidence="16">Am19</strain>
    </source>
</reference>
<keyword evidence="11" id="KW-1006">Bacterial flagellum protein export</keyword>
<evidence type="ECO:0000256" key="10">
    <source>
        <dbReference type="ARBA" id="ARBA00023136"/>
    </source>
</evidence>
<evidence type="ECO:0000256" key="2">
    <source>
        <dbReference type="ARBA" id="ARBA00008531"/>
    </source>
</evidence>
<evidence type="ECO:0000256" key="7">
    <source>
        <dbReference type="ARBA" id="ARBA00022795"/>
    </source>
</evidence>
<dbReference type="EMBL" id="AP024202">
    <property type="protein sequence ID" value="BCN93006.1"/>
    <property type="molecule type" value="Genomic_DNA"/>
</dbReference>
<feature type="domain" description="SRP54-type proteins GTP-binding" evidence="15">
    <location>
        <begin position="172"/>
        <end position="364"/>
    </location>
</feature>
<dbReference type="SMART" id="SM00382">
    <property type="entry name" value="AAA"/>
    <property type="match status" value="1"/>
</dbReference>
<dbReference type="InterPro" id="IPR003593">
    <property type="entry name" value="AAA+_ATPase"/>
</dbReference>
<evidence type="ECO:0000256" key="4">
    <source>
        <dbReference type="ARBA" id="ARBA00022448"/>
    </source>
</evidence>
<accession>A0ABM7MCD1</accession>
<evidence type="ECO:0000256" key="12">
    <source>
        <dbReference type="ARBA" id="ARBA00025337"/>
    </source>
</evidence>